<dbReference type="SUPFAM" id="SSF56059">
    <property type="entry name" value="Glutathione synthetase ATP-binding domain-like"/>
    <property type="match status" value="1"/>
</dbReference>
<sequence>MEKSCTAFFFSWPEAFQAGVEAAGGKGWNLGRLERYGFKIPVGGVLAAGAYRSFIEENNLLEATGEIAQSVSIGNIGEREIEDKLFLIREKIKSGTISTTIREELVSKLKSIGILDKPLAVRSSATAEDAAGTSFAGIHDSFLNVRGLDNILSAIKSCYASLWTPRAVAYRRKMSVKDDDVIPAVVVMEMVEAKAAGVGFTCDPRTGREDVMVISANFGLGESVVSGAVEPDEYRLRLGYWPEIKEKIIGRKERMTVPRENVGTVSVQPAESMAGQALSDENIIKLGFLILRVFEALGSGEQHQDIEWVFSGSEFILVQARPVTALPKCTCAEIKDQPDIWSNVNFRDAIPFVQSTLNWSINKIGLPGALQSPFQSVGYHMPQGLRYIRLYQGRAYLNLSLQQWLWYDALGLAPRKTNDSLGGHQPEIKINEKKPYAGVRGLKRIGRMLKLLMAIPKAKRRARESFANYNDYTANLLKKDFKSFTNEQFIHTFITNAKVSTEFAAVFFFLGISSAPPHTMLVNTLEKYFPRKGNAMANAIMAGGADITSAQHGYRLMEMAEIARSDVDARRFFSAELFDPLLWDRGLPDNSPFKQSLRNFLAEYGHRGIYECDIINPRWREDPSYLLHIIRSTVEIADTGAIKARQKEKADRAWREINQKLPWHRRVQVKSWWKQALKGAELREMAKSVLVKLYEPGRMIYQEIGQRLAERGIIEEPNDIYHCALTEIFSIVWGYWDGMGLAVLVAERRAGMKEMEDLSPPDLIIDEAPHFAEPTNLSPDNALAGMGVAAGRASGAARLIHHPDEGGKLLAGDVLVAPSTDPAWTPLFLRASAIVMESGGFLSHGSIVAREYGIPAVVNIPGVMKLIDDHQLIAVDGDAGKVYL</sequence>
<keyword evidence="3" id="KW-0418">Kinase</keyword>
<dbReference type="SUPFAM" id="SSF52009">
    <property type="entry name" value="Phosphohistidine domain"/>
    <property type="match status" value="1"/>
</dbReference>
<dbReference type="PANTHER" id="PTHR43615">
    <property type="entry name" value="PHOSPHOENOLPYRUVATE SYNTHASE-RELATED"/>
    <property type="match status" value="1"/>
</dbReference>
<dbReference type="InterPro" id="IPR036637">
    <property type="entry name" value="Phosphohistidine_dom_sf"/>
</dbReference>
<dbReference type="STRING" id="341036.SAMN05660649_02742"/>
<dbReference type="EMBL" id="FOOX01000009">
    <property type="protein sequence ID" value="SFG79170.1"/>
    <property type="molecule type" value="Genomic_DNA"/>
</dbReference>
<reference evidence="4" key="1">
    <citation type="submission" date="2016-10" db="EMBL/GenBank/DDBJ databases">
        <authorList>
            <person name="Varghese N."/>
            <person name="Submissions S."/>
        </authorList>
    </citation>
    <scope>NUCLEOTIDE SEQUENCE [LARGE SCALE GENOMIC DNA]</scope>
    <source>
        <strain evidence="4">DSM 17038</strain>
    </source>
</reference>
<gene>
    <name evidence="3" type="ORF">SAMN05660649_02742</name>
</gene>
<name>A0A1I2UQ96_9FIRM</name>
<dbReference type="PANTHER" id="PTHR43615:SF1">
    <property type="entry name" value="PPDK_N DOMAIN-CONTAINING PROTEIN"/>
    <property type="match status" value="1"/>
</dbReference>
<dbReference type="RefSeq" id="WP_092471944.1">
    <property type="nucleotide sequence ID" value="NZ_FOOX01000009.1"/>
</dbReference>
<protein>
    <submittedName>
        <fullName evidence="3">Pyruvate, water dikinase</fullName>
    </submittedName>
</protein>
<dbReference type="GO" id="GO:0005524">
    <property type="term" value="F:ATP binding"/>
    <property type="evidence" value="ECO:0007669"/>
    <property type="project" value="InterPro"/>
</dbReference>
<dbReference type="AlphaFoldDB" id="A0A1I2UQ96"/>
<dbReference type="Proteomes" id="UP000199337">
    <property type="component" value="Unassembled WGS sequence"/>
</dbReference>
<dbReference type="Pfam" id="PF00391">
    <property type="entry name" value="PEP-utilizers"/>
    <property type="match status" value="1"/>
</dbReference>
<dbReference type="GO" id="GO:0016301">
    <property type="term" value="F:kinase activity"/>
    <property type="evidence" value="ECO:0007669"/>
    <property type="project" value="UniProtKB-KW"/>
</dbReference>
<evidence type="ECO:0000259" key="2">
    <source>
        <dbReference type="Pfam" id="PF01326"/>
    </source>
</evidence>
<keyword evidence="3" id="KW-0808">Transferase</keyword>
<evidence type="ECO:0000259" key="1">
    <source>
        <dbReference type="Pfam" id="PF00391"/>
    </source>
</evidence>
<proteinExistence type="predicted"/>
<dbReference type="Gene3D" id="3.30.470.20">
    <property type="entry name" value="ATP-grasp fold, B domain"/>
    <property type="match status" value="1"/>
</dbReference>
<dbReference type="Gene3D" id="3.50.30.10">
    <property type="entry name" value="Phosphohistidine domain"/>
    <property type="match status" value="1"/>
</dbReference>
<keyword evidence="4" id="KW-1185">Reference proteome</keyword>
<organism evidence="3 4">
    <name type="scientific">Desulfotruncus arcticus DSM 17038</name>
    <dbReference type="NCBI Taxonomy" id="1121424"/>
    <lineage>
        <taxon>Bacteria</taxon>
        <taxon>Bacillati</taxon>
        <taxon>Bacillota</taxon>
        <taxon>Clostridia</taxon>
        <taxon>Eubacteriales</taxon>
        <taxon>Desulfallaceae</taxon>
        <taxon>Desulfotruncus</taxon>
    </lineage>
</organism>
<dbReference type="InterPro" id="IPR013815">
    <property type="entry name" value="ATP_grasp_subdomain_1"/>
</dbReference>
<dbReference type="Gene3D" id="3.30.1490.20">
    <property type="entry name" value="ATP-grasp fold, A domain"/>
    <property type="match status" value="1"/>
</dbReference>
<dbReference type="Pfam" id="PF01326">
    <property type="entry name" value="PPDK_N"/>
    <property type="match status" value="1"/>
</dbReference>
<dbReference type="InterPro" id="IPR002192">
    <property type="entry name" value="PPDK_AMP/ATP-bd"/>
</dbReference>
<keyword evidence="3" id="KW-0670">Pyruvate</keyword>
<dbReference type="InterPro" id="IPR051549">
    <property type="entry name" value="PEP_Utilizing_Enz"/>
</dbReference>
<evidence type="ECO:0000313" key="3">
    <source>
        <dbReference type="EMBL" id="SFG79170.1"/>
    </source>
</evidence>
<accession>A0A1I2UQ96</accession>
<evidence type="ECO:0000313" key="4">
    <source>
        <dbReference type="Proteomes" id="UP000199337"/>
    </source>
</evidence>
<dbReference type="OrthoDB" id="9765468at2"/>
<feature type="domain" description="Pyruvate phosphate dikinase AMP/ATP-binding" evidence="2">
    <location>
        <begin position="21"/>
        <end position="333"/>
    </location>
</feature>
<feature type="domain" description="PEP-utilising enzyme mobile" evidence="1">
    <location>
        <begin position="812"/>
        <end position="880"/>
    </location>
</feature>
<dbReference type="InterPro" id="IPR008279">
    <property type="entry name" value="PEP-util_enz_mobile_dom"/>
</dbReference>